<organism evidence="2 3">
    <name type="scientific">Lactarius akahatsu</name>
    <dbReference type="NCBI Taxonomy" id="416441"/>
    <lineage>
        <taxon>Eukaryota</taxon>
        <taxon>Fungi</taxon>
        <taxon>Dikarya</taxon>
        <taxon>Basidiomycota</taxon>
        <taxon>Agaricomycotina</taxon>
        <taxon>Agaricomycetes</taxon>
        <taxon>Russulales</taxon>
        <taxon>Russulaceae</taxon>
        <taxon>Lactarius</taxon>
    </lineage>
</organism>
<dbReference type="EMBL" id="JAKELL010000225">
    <property type="protein sequence ID" value="KAH8978437.1"/>
    <property type="molecule type" value="Genomic_DNA"/>
</dbReference>
<keyword evidence="1" id="KW-0732">Signal</keyword>
<accession>A0AAD4L387</accession>
<evidence type="ECO:0000256" key="1">
    <source>
        <dbReference type="SAM" id="SignalP"/>
    </source>
</evidence>
<dbReference type="Proteomes" id="UP001201163">
    <property type="component" value="Unassembled WGS sequence"/>
</dbReference>
<name>A0AAD4L387_9AGAM</name>
<evidence type="ECO:0000313" key="2">
    <source>
        <dbReference type="EMBL" id="KAH8978437.1"/>
    </source>
</evidence>
<reference evidence="2" key="1">
    <citation type="submission" date="2022-01" db="EMBL/GenBank/DDBJ databases">
        <title>Comparative genomics reveals a dynamic genome evolution in the ectomycorrhizal milk-cap (Lactarius) mushrooms.</title>
        <authorList>
            <consortium name="DOE Joint Genome Institute"/>
            <person name="Lebreton A."/>
            <person name="Tang N."/>
            <person name="Kuo A."/>
            <person name="LaButti K."/>
            <person name="Drula E."/>
            <person name="Barry K."/>
            <person name="Clum A."/>
            <person name="Lipzen A."/>
            <person name="Mousain D."/>
            <person name="Ng V."/>
            <person name="Wang R."/>
            <person name="Wang X."/>
            <person name="Dai Y."/>
            <person name="Henrissat B."/>
            <person name="Grigoriev I.V."/>
            <person name="Guerin-Laguette A."/>
            <person name="Yu F."/>
            <person name="Martin F.M."/>
        </authorList>
    </citation>
    <scope>NUCLEOTIDE SEQUENCE</scope>
    <source>
        <strain evidence="2">QP</strain>
    </source>
</reference>
<gene>
    <name evidence="2" type="ORF">EDB92DRAFT_1909671</name>
</gene>
<proteinExistence type="predicted"/>
<feature type="chain" id="PRO_5042190672" description="Secreted protein" evidence="1">
    <location>
        <begin position="19"/>
        <end position="89"/>
    </location>
</feature>
<comment type="caution">
    <text evidence="2">The sequence shown here is derived from an EMBL/GenBank/DDBJ whole genome shotgun (WGS) entry which is preliminary data.</text>
</comment>
<evidence type="ECO:0000313" key="3">
    <source>
        <dbReference type="Proteomes" id="UP001201163"/>
    </source>
</evidence>
<keyword evidence="3" id="KW-1185">Reference proteome</keyword>
<sequence>MLPSQTCALALASALACARMPTLISFLFFYSGDLAEDDCESATLMWPMRLAMGVGGSVTCRLKHGIYTGCIVVPDTFGAARVVASHSDK</sequence>
<evidence type="ECO:0008006" key="4">
    <source>
        <dbReference type="Google" id="ProtNLM"/>
    </source>
</evidence>
<feature type="signal peptide" evidence="1">
    <location>
        <begin position="1"/>
        <end position="18"/>
    </location>
</feature>
<protein>
    <recommendedName>
        <fullName evidence="4">Secreted protein</fullName>
    </recommendedName>
</protein>
<dbReference type="AlphaFoldDB" id="A0AAD4L387"/>